<protein>
    <submittedName>
        <fullName evidence="1">Uncharacterized protein</fullName>
    </submittedName>
</protein>
<gene>
    <name evidence="1" type="ORF">TorRG33x02_187960</name>
</gene>
<evidence type="ECO:0000313" key="2">
    <source>
        <dbReference type="Proteomes" id="UP000237000"/>
    </source>
</evidence>
<comment type="caution">
    <text evidence="1">The sequence shown here is derived from an EMBL/GenBank/DDBJ whole genome shotgun (WGS) entry which is preliminary data.</text>
</comment>
<keyword evidence="2" id="KW-1185">Reference proteome</keyword>
<dbReference type="EMBL" id="JXTC01000148">
    <property type="protein sequence ID" value="PON85386.1"/>
    <property type="molecule type" value="Genomic_DNA"/>
</dbReference>
<organism evidence="1 2">
    <name type="scientific">Trema orientale</name>
    <name type="common">Charcoal tree</name>
    <name type="synonym">Celtis orientalis</name>
    <dbReference type="NCBI Taxonomy" id="63057"/>
    <lineage>
        <taxon>Eukaryota</taxon>
        <taxon>Viridiplantae</taxon>
        <taxon>Streptophyta</taxon>
        <taxon>Embryophyta</taxon>
        <taxon>Tracheophyta</taxon>
        <taxon>Spermatophyta</taxon>
        <taxon>Magnoliopsida</taxon>
        <taxon>eudicotyledons</taxon>
        <taxon>Gunneridae</taxon>
        <taxon>Pentapetalae</taxon>
        <taxon>rosids</taxon>
        <taxon>fabids</taxon>
        <taxon>Rosales</taxon>
        <taxon>Cannabaceae</taxon>
        <taxon>Trema</taxon>
    </lineage>
</organism>
<evidence type="ECO:0000313" key="1">
    <source>
        <dbReference type="EMBL" id="PON85386.1"/>
    </source>
</evidence>
<proteinExistence type="predicted"/>
<dbReference type="Proteomes" id="UP000237000">
    <property type="component" value="Unassembled WGS sequence"/>
</dbReference>
<name>A0A2P5EIM4_TREOI</name>
<reference evidence="2" key="1">
    <citation type="submission" date="2016-06" db="EMBL/GenBank/DDBJ databases">
        <title>Parallel loss of symbiosis genes in relatives of nitrogen-fixing non-legume Parasponia.</title>
        <authorList>
            <person name="Van Velzen R."/>
            <person name="Holmer R."/>
            <person name="Bu F."/>
            <person name="Rutten L."/>
            <person name="Van Zeijl A."/>
            <person name="Liu W."/>
            <person name="Santuari L."/>
            <person name="Cao Q."/>
            <person name="Sharma T."/>
            <person name="Shen D."/>
            <person name="Roswanjaya Y."/>
            <person name="Wardhani T."/>
            <person name="Kalhor M.S."/>
            <person name="Jansen J."/>
            <person name="Van den Hoogen J."/>
            <person name="Gungor B."/>
            <person name="Hartog M."/>
            <person name="Hontelez J."/>
            <person name="Verver J."/>
            <person name="Yang W.-C."/>
            <person name="Schijlen E."/>
            <person name="Repin R."/>
            <person name="Schilthuizen M."/>
            <person name="Schranz E."/>
            <person name="Heidstra R."/>
            <person name="Miyata K."/>
            <person name="Fedorova E."/>
            <person name="Kohlen W."/>
            <person name="Bisseling T."/>
            <person name="Smit S."/>
            <person name="Geurts R."/>
        </authorList>
    </citation>
    <scope>NUCLEOTIDE SEQUENCE [LARGE SCALE GENOMIC DNA]</scope>
    <source>
        <strain evidence="2">cv. RG33-2</strain>
    </source>
</reference>
<sequence length="103" mass="10959">MWSSGSAVIVGVGGHGFELGDSFGSLKCEGTYLPAHAPGLCPRVPFPLVVRWGSGDSLHHPVVATWPIGSWGIFLNGVGAPIVTPREGCQVTHSTVRWWRPGR</sequence>
<dbReference type="AlphaFoldDB" id="A0A2P5EIM4"/>
<accession>A0A2P5EIM4</accession>
<dbReference type="InParanoid" id="A0A2P5EIM4"/>